<evidence type="ECO:0000313" key="2">
    <source>
        <dbReference type="EMBL" id="MBF6358202.1"/>
    </source>
</evidence>
<comment type="caution">
    <text evidence="2">The sequence shown here is derived from an EMBL/GenBank/DDBJ whole genome shotgun (WGS) entry which is preliminary data.</text>
</comment>
<keyword evidence="3" id="KW-1185">Reference proteome</keyword>
<dbReference type="EMBL" id="JADLQN010000010">
    <property type="protein sequence ID" value="MBF6358202.1"/>
    <property type="molecule type" value="Genomic_DNA"/>
</dbReference>
<proteinExistence type="predicted"/>
<protein>
    <submittedName>
        <fullName evidence="2">Uncharacterized protein</fullName>
    </submittedName>
</protein>
<dbReference type="RefSeq" id="WP_195005040.1">
    <property type="nucleotide sequence ID" value="NZ_JADLQN010000010.1"/>
</dbReference>
<dbReference type="Proteomes" id="UP000707731">
    <property type="component" value="Unassembled WGS sequence"/>
</dbReference>
<gene>
    <name evidence="2" type="ORF">IU449_27270</name>
</gene>
<evidence type="ECO:0000256" key="1">
    <source>
        <dbReference type="SAM" id="MobiDB-lite"/>
    </source>
</evidence>
<feature type="region of interest" description="Disordered" evidence="1">
    <location>
        <begin position="35"/>
        <end position="57"/>
    </location>
</feature>
<evidence type="ECO:0000313" key="3">
    <source>
        <dbReference type="Proteomes" id="UP000707731"/>
    </source>
</evidence>
<name>A0ABS0DKY3_9NOCA</name>
<feature type="compositionally biased region" description="Low complexity" evidence="1">
    <location>
        <begin position="38"/>
        <end position="57"/>
    </location>
</feature>
<organism evidence="2 3">
    <name type="scientific">Nocardia higoensis</name>
    <dbReference type="NCBI Taxonomy" id="228599"/>
    <lineage>
        <taxon>Bacteria</taxon>
        <taxon>Bacillati</taxon>
        <taxon>Actinomycetota</taxon>
        <taxon>Actinomycetes</taxon>
        <taxon>Mycobacteriales</taxon>
        <taxon>Nocardiaceae</taxon>
        <taxon>Nocardia</taxon>
    </lineage>
</organism>
<reference evidence="2 3" key="1">
    <citation type="submission" date="2020-10" db="EMBL/GenBank/DDBJ databases">
        <title>Identification of Nocardia species via Next-generation sequencing and recognition of intraspecies genetic diversity.</title>
        <authorList>
            <person name="Li P."/>
            <person name="Li P."/>
            <person name="Lu B."/>
        </authorList>
    </citation>
    <scope>NUCLEOTIDE SEQUENCE [LARGE SCALE GENOMIC DNA]</scope>
    <source>
        <strain evidence="2 3">BJ06-0143</strain>
    </source>
</reference>
<accession>A0ABS0DKY3</accession>
<sequence>MDPIYMVAPDRRRVLVGTAVEREQLLARGYKVAAPELTPARKPTPATKPADTSKTTK</sequence>